<feature type="compositionally biased region" description="Basic and acidic residues" evidence="1">
    <location>
        <begin position="27"/>
        <end position="51"/>
    </location>
</feature>
<feature type="region of interest" description="Disordered" evidence="1">
    <location>
        <begin position="1"/>
        <end position="93"/>
    </location>
</feature>
<dbReference type="InterPro" id="IPR021426">
    <property type="entry name" value="DUF3073"/>
</dbReference>
<feature type="compositionally biased region" description="Basic residues" evidence="1">
    <location>
        <begin position="1"/>
        <end position="19"/>
    </location>
</feature>
<evidence type="ECO:0000313" key="2">
    <source>
        <dbReference type="EMBL" id="MDN3240836.1"/>
    </source>
</evidence>
<keyword evidence="3" id="KW-1185">Reference proteome</keyword>
<dbReference type="EMBL" id="JAUEMJ010000003">
    <property type="protein sequence ID" value="MDN3240836.1"/>
    <property type="molecule type" value="Genomic_DNA"/>
</dbReference>
<feature type="compositionally biased region" description="Acidic residues" evidence="1">
    <location>
        <begin position="61"/>
        <end position="70"/>
    </location>
</feature>
<evidence type="ECO:0000313" key="3">
    <source>
        <dbReference type="Proteomes" id="UP001171902"/>
    </source>
</evidence>
<dbReference type="Proteomes" id="UP001171902">
    <property type="component" value="Unassembled WGS sequence"/>
</dbReference>
<dbReference type="Pfam" id="PF11273">
    <property type="entry name" value="DUF3073"/>
    <property type="match status" value="1"/>
</dbReference>
<gene>
    <name evidence="2" type="ORF">QWI33_13960</name>
</gene>
<feature type="region of interest" description="Disordered" evidence="1">
    <location>
        <begin position="108"/>
        <end position="139"/>
    </location>
</feature>
<accession>A0ABT7YQD1</accession>
<sequence>MGRGRAKAKQTKVARKLKYHTPNTDIRALERELGGGRQDEVDIEPPEKEPDPYAAYADDRYDGDEEELREDDWLPPKKQLAGRLRRADQAGPPDRYRNLHIQWAQVFSATPAPDPKVRSPTSRSPGAGAKTSDTGPRIWGVQLCTASGCTAKSK</sequence>
<evidence type="ECO:0000256" key="1">
    <source>
        <dbReference type="SAM" id="MobiDB-lite"/>
    </source>
</evidence>
<comment type="caution">
    <text evidence="2">The sequence shown here is derived from an EMBL/GenBank/DDBJ whole genome shotgun (WGS) entry which is preliminary data.</text>
</comment>
<protein>
    <submittedName>
        <fullName evidence="2">DUF3073 domain-containing protein</fullName>
    </submittedName>
</protein>
<proteinExistence type="predicted"/>
<organism evidence="2 3">
    <name type="scientific">Glycomyces tritici</name>
    <dbReference type="NCBI Taxonomy" id="2665176"/>
    <lineage>
        <taxon>Bacteria</taxon>
        <taxon>Bacillati</taxon>
        <taxon>Actinomycetota</taxon>
        <taxon>Actinomycetes</taxon>
        <taxon>Glycomycetales</taxon>
        <taxon>Glycomycetaceae</taxon>
        <taxon>Glycomyces</taxon>
    </lineage>
</organism>
<reference evidence="2" key="1">
    <citation type="submission" date="2023-06" db="EMBL/GenBank/DDBJ databases">
        <title>Gycomyces niveus sp.nov., a novel actinomycete isolated from soil in Shouguang.</title>
        <authorList>
            <person name="Yang X."/>
            <person name="Zhao J."/>
        </authorList>
    </citation>
    <scope>NUCLEOTIDE SEQUENCE</scope>
    <source>
        <strain evidence="2">NEAU C2</strain>
    </source>
</reference>
<name>A0ABT7YQD1_9ACTN</name>